<feature type="transmembrane region" description="Helical" evidence="1">
    <location>
        <begin position="171"/>
        <end position="194"/>
    </location>
</feature>
<feature type="transmembrane region" description="Helical" evidence="1">
    <location>
        <begin position="12"/>
        <end position="30"/>
    </location>
</feature>
<dbReference type="InterPro" id="IPR016833">
    <property type="entry name" value="Put_Na-Bile_cotransptr"/>
</dbReference>
<feature type="transmembrane region" description="Helical" evidence="1">
    <location>
        <begin position="36"/>
        <end position="54"/>
    </location>
</feature>
<dbReference type="Proteomes" id="UP001297272">
    <property type="component" value="Unassembled WGS sequence"/>
</dbReference>
<feature type="transmembrane region" description="Helical" evidence="1">
    <location>
        <begin position="101"/>
        <end position="122"/>
    </location>
</feature>
<sequence>MHLFVRKILLDPFLLLLLSAMLIAAVLPARGEAADLLHWIVTAAIALLFFLYGAKLSPAAVASGLLHWRLQSLVLVCTYGIFPVLGLVASHLLRGHLPDDLVLGILFLCLLPSTVQSSIAFTSIARGNVAAAITSASLSNLAGVFVTPLLVGLVIGTHGGDGFDLSSVGDIALQILLPFAIGQLCRPLVSAFLQRHARLTQFTDRGAILLVVYSAFSEGMVAGIWSHVDGTDLLWILATACVLLALILAITALLGKLFGFSREDQITILFCGSKKSLATGVPMAGILFAGQSVSLVVLPLMIFHQIQLFVCALLAERFASQPETASTAVQTSERRV</sequence>
<evidence type="ECO:0000313" key="3">
    <source>
        <dbReference type="Proteomes" id="UP001297272"/>
    </source>
</evidence>
<protein>
    <submittedName>
        <fullName evidence="2">Bile acid:sodium symporter</fullName>
    </submittedName>
</protein>
<feature type="transmembrane region" description="Helical" evidence="1">
    <location>
        <begin position="129"/>
        <end position="151"/>
    </location>
</feature>
<dbReference type="PANTHER" id="PTHR18640:SF5">
    <property type="entry name" value="SODIUM_BILE ACID COTRANSPORTER 7"/>
    <property type="match status" value="1"/>
</dbReference>
<keyword evidence="1" id="KW-0812">Transmembrane</keyword>
<dbReference type="EMBL" id="JAFMNX010000006">
    <property type="protein sequence ID" value="MBS9722549.1"/>
    <property type="molecule type" value="Genomic_DNA"/>
</dbReference>
<reference evidence="2 3" key="1">
    <citation type="submission" date="2021-03" db="EMBL/GenBank/DDBJ databases">
        <title>Tianweitania aestuarii sp. nov., isolated from a tidal flat.</title>
        <authorList>
            <person name="Park S."/>
            <person name="Yoon J.-H."/>
        </authorList>
    </citation>
    <scope>NUCLEOTIDE SEQUENCE [LARGE SCALE GENOMIC DNA]</scope>
    <source>
        <strain evidence="2 3">BSSL-BM11</strain>
    </source>
</reference>
<feature type="transmembrane region" description="Helical" evidence="1">
    <location>
        <begin position="233"/>
        <end position="254"/>
    </location>
</feature>
<feature type="transmembrane region" description="Helical" evidence="1">
    <location>
        <begin position="66"/>
        <end position="89"/>
    </location>
</feature>
<organism evidence="2 3">
    <name type="scientific">Tianweitania aestuarii</name>
    <dbReference type="NCBI Taxonomy" id="2814886"/>
    <lineage>
        <taxon>Bacteria</taxon>
        <taxon>Pseudomonadati</taxon>
        <taxon>Pseudomonadota</taxon>
        <taxon>Alphaproteobacteria</taxon>
        <taxon>Hyphomicrobiales</taxon>
        <taxon>Phyllobacteriaceae</taxon>
        <taxon>Tianweitania</taxon>
    </lineage>
</organism>
<feature type="transmembrane region" description="Helical" evidence="1">
    <location>
        <begin position="206"/>
        <end position="227"/>
    </location>
</feature>
<proteinExistence type="predicted"/>
<dbReference type="RefSeq" id="WP_213986199.1">
    <property type="nucleotide sequence ID" value="NZ_JAFMNX010000006.1"/>
</dbReference>
<accession>A0ABS5S226</accession>
<comment type="caution">
    <text evidence="2">The sequence shown here is derived from an EMBL/GenBank/DDBJ whole genome shotgun (WGS) entry which is preliminary data.</text>
</comment>
<keyword evidence="3" id="KW-1185">Reference proteome</keyword>
<dbReference type="PANTHER" id="PTHR18640">
    <property type="entry name" value="SOLUTE CARRIER FAMILY 10 MEMBER 7"/>
    <property type="match status" value="1"/>
</dbReference>
<dbReference type="Gene3D" id="1.20.1530.20">
    <property type="match status" value="1"/>
</dbReference>
<keyword evidence="1" id="KW-1133">Transmembrane helix</keyword>
<feature type="transmembrane region" description="Helical" evidence="1">
    <location>
        <begin position="266"/>
        <end position="289"/>
    </location>
</feature>
<dbReference type="Pfam" id="PF13593">
    <property type="entry name" value="SBF_like"/>
    <property type="match status" value="1"/>
</dbReference>
<evidence type="ECO:0000256" key="1">
    <source>
        <dbReference type="SAM" id="Phobius"/>
    </source>
</evidence>
<evidence type="ECO:0000313" key="2">
    <source>
        <dbReference type="EMBL" id="MBS9722549.1"/>
    </source>
</evidence>
<name>A0ABS5S226_9HYPH</name>
<dbReference type="InterPro" id="IPR038770">
    <property type="entry name" value="Na+/solute_symporter_sf"/>
</dbReference>
<gene>
    <name evidence="2" type="ORF">JYU29_17780</name>
</gene>
<keyword evidence="1" id="KW-0472">Membrane</keyword>
<dbReference type="PIRSF" id="PIRSF026166">
    <property type="entry name" value="UCP026166"/>
    <property type="match status" value="1"/>
</dbReference>